<dbReference type="HOGENOM" id="CLU_2133380_0_0_1"/>
<dbReference type="VEuPathDB" id="FungiDB:CC1G_14343"/>
<feature type="region of interest" description="Disordered" evidence="1">
    <location>
        <begin position="1"/>
        <end position="23"/>
    </location>
</feature>
<feature type="region of interest" description="Disordered" evidence="1">
    <location>
        <begin position="69"/>
        <end position="89"/>
    </location>
</feature>
<evidence type="ECO:0000256" key="1">
    <source>
        <dbReference type="SAM" id="MobiDB-lite"/>
    </source>
</evidence>
<dbReference type="InParanoid" id="D6RLX9"/>
<protein>
    <submittedName>
        <fullName evidence="2">Uncharacterized protein</fullName>
    </submittedName>
</protein>
<proteinExistence type="predicted"/>
<feature type="region of interest" description="Disordered" evidence="1">
    <location>
        <begin position="32"/>
        <end position="51"/>
    </location>
</feature>
<dbReference type="Proteomes" id="UP000001861">
    <property type="component" value="Unassembled WGS sequence"/>
</dbReference>
<accession>D6RLX9</accession>
<gene>
    <name evidence="2" type="ORF">CC1G_14343</name>
</gene>
<dbReference type="EMBL" id="AACS02000004">
    <property type="protein sequence ID" value="EFI27850.1"/>
    <property type="molecule type" value="Genomic_DNA"/>
</dbReference>
<dbReference type="KEGG" id="cci:CC1G_14343"/>
<dbReference type="GeneID" id="9379878"/>
<reference evidence="2 3" key="1">
    <citation type="journal article" date="2010" name="Proc. Natl. Acad. Sci. U.S.A.">
        <title>Insights into evolution of multicellular fungi from the assembled chromosomes of the mushroom Coprinopsis cinerea (Coprinus cinereus).</title>
        <authorList>
            <person name="Stajich J.E."/>
            <person name="Wilke S.K."/>
            <person name="Ahren D."/>
            <person name="Au C.H."/>
            <person name="Birren B.W."/>
            <person name="Borodovsky M."/>
            <person name="Burns C."/>
            <person name="Canback B."/>
            <person name="Casselton L.A."/>
            <person name="Cheng C.K."/>
            <person name="Deng J."/>
            <person name="Dietrich F.S."/>
            <person name="Fargo D.C."/>
            <person name="Farman M.L."/>
            <person name="Gathman A.C."/>
            <person name="Goldberg J."/>
            <person name="Guigo R."/>
            <person name="Hoegger P.J."/>
            <person name="Hooker J.B."/>
            <person name="Huggins A."/>
            <person name="James T.Y."/>
            <person name="Kamada T."/>
            <person name="Kilaru S."/>
            <person name="Kodira C."/>
            <person name="Kues U."/>
            <person name="Kupfer D."/>
            <person name="Kwan H.S."/>
            <person name="Lomsadze A."/>
            <person name="Li W."/>
            <person name="Lilly W.W."/>
            <person name="Ma L.J."/>
            <person name="Mackey A.J."/>
            <person name="Manning G."/>
            <person name="Martin F."/>
            <person name="Muraguchi H."/>
            <person name="Natvig D.O."/>
            <person name="Palmerini H."/>
            <person name="Ramesh M.A."/>
            <person name="Rehmeyer C.J."/>
            <person name="Roe B.A."/>
            <person name="Shenoy N."/>
            <person name="Stanke M."/>
            <person name="Ter-Hovhannisyan V."/>
            <person name="Tunlid A."/>
            <person name="Velagapudi R."/>
            <person name="Vision T.J."/>
            <person name="Zeng Q."/>
            <person name="Zolan M.E."/>
            <person name="Pukkila P.J."/>
        </authorList>
    </citation>
    <scope>NUCLEOTIDE SEQUENCE [LARGE SCALE GENOMIC DNA]</scope>
    <source>
        <strain evidence="3">Okayama-7 / 130 / ATCC MYA-4618 / FGSC 9003</strain>
    </source>
</reference>
<keyword evidence="3" id="KW-1185">Reference proteome</keyword>
<evidence type="ECO:0000313" key="3">
    <source>
        <dbReference type="Proteomes" id="UP000001861"/>
    </source>
</evidence>
<dbReference type="RefSeq" id="XP_002911344.1">
    <property type="nucleotide sequence ID" value="XM_002911298.1"/>
</dbReference>
<organism evidence="2 3">
    <name type="scientific">Coprinopsis cinerea (strain Okayama-7 / 130 / ATCC MYA-4618 / FGSC 9003)</name>
    <name type="common">Inky cap fungus</name>
    <name type="synonym">Hormographiella aspergillata</name>
    <dbReference type="NCBI Taxonomy" id="240176"/>
    <lineage>
        <taxon>Eukaryota</taxon>
        <taxon>Fungi</taxon>
        <taxon>Dikarya</taxon>
        <taxon>Basidiomycota</taxon>
        <taxon>Agaricomycotina</taxon>
        <taxon>Agaricomycetes</taxon>
        <taxon>Agaricomycetidae</taxon>
        <taxon>Agaricales</taxon>
        <taxon>Agaricineae</taxon>
        <taxon>Psathyrellaceae</taxon>
        <taxon>Coprinopsis</taxon>
    </lineage>
</organism>
<sequence>MGRLRPSSLLLDFSRPNQAMPPTPIFHCHWSSKTKPESRARRPNQAMPPTPIFHCHWSAKTKPAIEKAVHADPTKQRPPPQCSTTAGQRKCASTPFQQIFHLGWSVSENQTGN</sequence>
<evidence type="ECO:0000313" key="2">
    <source>
        <dbReference type="EMBL" id="EFI27850.1"/>
    </source>
</evidence>
<dbReference type="AlphaFoldDB" id="D6RLX9"/>
<comment type="caution">
    <text evidence="2">The sequence shown here is derived from an EMBL/GenBank/DDBJ whole genome shotgun (WGS) entry which is preliminary data.</text>
</comment>
<name>D6RLX9_COPC7</name>